<keyword evidence="3" id="KW-1185">Reference proteome</keyword>
<feature type="non-terminal residue" evidence="2">
    <location>
        <position position="133"/>
    </location>
</feature>
<reference evidence="2 3" key="1">
    <citation type="journal article" date="2012" name="Genome Biol.">
        <title>Genome and low-iron response of an oceanic diatom adapted to chronic iron limitation.</title>
        <authorList>
            <person name="Lommer M."/>
            <person name="Specht M."/>
            <person name="Roy A.S."/>
            <person name="Kraemer L."/>
            <person name="Andreson R."/>
            <person name="Gutowska M.A."/>
            <person name="Wolf J."/>
            <person name="Bergner S.V."/>
            <person name="Schilhabel M.B."/>
            <person name="Klostermeier U.C."/>
            <person name="Beiko R.G."/>
            <person name="Rosenstiel P."/>
            <person name="Hippler M."/>
            <person name="Laroche J."/>
        </authorList>
    </citation>
    <scope>NUCLEOTIDE SEQUENCE [LARGE SCALE GENOMIC DNA]</scope>
    <source>
        <strain evidence="2 3">CCMP1005</strain>
    </source>
</reference>
<comment type="caution">
    <text evidence="2">The sequence shown here is derived from an EMBL/GenBank/DDBJ whole genome shotgun (WGS) entry which is preliminary data.</text>
</comment>
<evidence type="ECO:0000313" key="2">
    <source>
        <dbReference type="EMBL" id="EJK67836.1"/>
    </source>
</evidence>
<accession>K0T3A3</accession>
<gene>
    <name evidence="2" type="ORF">THAOC_11069</name>
</gene>
<feature type="region of interest" description="Disordered" evidence="1">
    <location>
        <begin position="34"/>
        <end position="70"/>
    </location>
</feature>
<dbReference type="EMBL" id="AGNL01012547">
    <property type="protein sequence ID" value="EJK67836.1"/>
    <property type="molecule type" value="Genomic_DNA"/>
</dbReference>
<organism evidence="2 3">
    <name type="scientific">Thalassiosira oceanica</name>
    <name type="common">Marine diatom</name>
    <dbReference type="NCBI Taxonomy" id="159749"/>
    <lineage>
        <taxon>Eukaryota</taxon>
        <taxon>Sar</taxon>
        <taxon>Stramenopiles</taxon>
        <taxon>Ochrophyta</taxon>
        <taxon>Bacillariophyta</taxon>
        <taxon>Coscinodiscophyceae</taxon>
        <taxon>Thalassiosirophycidae</taxon>
        <taxon>Thalassiosirales</taxon>
        <taxon>Thalassiosiraceae</taxon>
        <taxon>Thalassiosira</taxon>
    </lineage>
</organism>
<sequence length="133" mass="15006">MSAGSELMMEAIEREEMNARDVLHVSHVLIPRSGKLRLKRKQEDGMGSHRKRDPVQPAKPSTRCESPDPWRNLCPAAVPSDPMESPGRSALSGLAKELAWIVEETCYLLPPTAEKDTCRTHFTWSIRGDTPRW</sequence>
<proteinExistence type="predicted"/>
<evidence type="ECO:0000256" key="1">
    <source>
        <dbReference type="SAM" id="MobiDB-lite"/>
    </source>
</evidence>
<protein>
    <submittedName>
        <fullName evidence="2">Uncharacterized protein</fullName>
    </submittedName>
</protein>
<evidence type="ECO:0000313" key="3">
    <source>
        <dbReference type="Proteomes" id="UP000266841"/>
    </source>
</evidence>
<dbReference type="Proteomes" id="UP000266841">
    <property type="component" value="Unassembled WGS sequence"/>
</dbReference>
<name>K0T3A3_THAOC</name>
<dbReference type="AlphaFoldDB" id="K0T3A3"/>